<keyword evidence="8" id="KW-1185">Reference proteome</keyword>
<dbReference type="AlphaFoldDB" id="A0A151GS20"/>
<comment type="caution">
    <text evidence="7">The sequence shown here is derived from an EMBL/GenBank/DDBJ whole genome shotgun (WGS) entry which is preliminary data.</text>
</comment>
<dbReference type="Proteomes" id="UP000076580">
    <property type="component" value="Chromosome 01"/>
</dbReference>
<feature type="region of interest" description="Disordered" evidence="6">
    <location>
        <begin position="419"/>
        <end position="441"/>
    </location>
</feature>
<evidence type="ECO:0008006" key="9">
    <source>
        <dbReference type="Google" id="ProtNLM"/>
    </source>
</evidence>
<dbReference type="GO" id="GO:0000976">
    <property type="term" value="F:transcription cis-regulatory region binding"/>
    <property type="evidence" value="ECO:0007669"/>
    <property type="project" value="TreeGrafter"/>
</dbReference>
<dbReference type="CDD" id="cd12148">
    <property type="entry name" value="fungal_TF_MHR"/>
    <property type="match status" value="1"/>
</dbReference>
<name>A0A151GS20_DRECN</name>
<organism evidence="7 8">
    <name type="scientific">Drechmeria coniospora</name>
    <name type="common">Nematophagous fungus</name>
    <name type="synonym">Meria coniospora</name>
    <dbReference type="NCBI Taxonomy" id="98403"/>
    <lineage>
        <taxon>Eukaryota</taxon>
        <taxon>Fungi</taxon>
        <taxon>Dikarya</taxon>
        <taxon>Ascomycota</taxon>
        <taxon>Pezizomycotina</taxon>
        <taxon>Sordariomycetes</taxon>
        <taxon>Hypocreomycetidae</taxon>
        <taxon>Hypocreales</taxon>
        <taxon>Ophiocordycipitaceae</taxon>
        <taxon>Drechmeria</taxon>
    </lineage>
</organism>
<evidence type="ECO:0000256" key="2">
    <source>
        <dbReference type="ARBA" id="ARBA00023015"/>
    </source>
</evidence>
<evidence type="ECO:0000256" key="4">
    <source>
        <dbReference type="ARBA" id="ARBA00023163"/>
    </source>
</evidence>
<dbReference type="PANTHER" id="PTHR31845:SF10">
    <property type="entry name" value="ZN(II)2CYS6 TRANSCRIPTION FACTOR (EUROFUNG)"/>
    <property type="match status" value="1"/>
</dbReference>
<evidence type="ECO:0000256" key="3">
    <source>
        <dbReference type="ARBA" id="ARBA00023125"/>
    </source>
</evidence>
<feature type="region of interest" description="Disordered" evidence="6">
    <location>
        <begin position="258"/>
        <end position="277"/>
    </location>
</feature>
<feature type="compositionally biased region" description="Polar residues" evidence="6">
    <location>
        <begin position="923"/>
        <end position="939"/>
    </location>
</feature>
<keyword evidence="5" id="KW-0539">Nucleus</keyword>
<keyword evidence="3" id="KW-0238">DNA-binding</keyword>
<evidence type="ECO:0000256" key="5">
    <source>
        <dbReference type="ARBA" id="ARBA00023242"/>
    </source>
</evidence>
<sequence>MSAHAMPEHWTELNTAKKQGQLCLAEVDSIKSSCAKNCVNDQVGNCSNCYEKVLDRIRQRYMDSQGREWFTGRKAFLHELEGLFEEAKARKRSVRSIEARIESEKEAWYRWVLRTYPDFITTTVQLANQEEHRLMLDNPGQPRAELVGKMLEGIGKPADWPLSVEAFAERVAAVQDNAEELKKLYMAEFFHDKSSGLVLDSAQQYLDEYRHSDSLTLEGIMDRVASDLKATRSSQSLRDKHTRRLGELRRARTAFEQHKKLAKGRLSSKNAPSAPSGMLQNPPACLVCGKTVDYKELLSCSFCQAMAHMGGRKNLTVYCTEECYHIGHNEHVEEEHSCEAGEKCVQLEDKDVEMNDGTCAELVEDTARLQSHSRTPGPSKSFSIDFAVPRPEADDSFAALHGSHEAFVDRLFQEDADLDMSEPSHSSRALPTPSASSTHSIQEFQGTPSFNLASAEALLTSFRSMLGYFPCILLPHDATVPRLAATRPFVLLAILAAASGSRTLQGHNLYDDEFRKVLGLKFVAGGERSLELLQGILIYCAWYPFHLRPKNKQAIQYLRMAGDLIHDLELDEPLTTQHELRVHVATDQQLDGIRAHLGYIYIISTFAATWQGKRGLAVAFTSWTNVCCDILEENAQDDGDLVLSTLYHLSSILYEASEATQKCKDQSEQHSRLILSGLGLQFRELQARLPPAAADSPPVTMQTMFMEFYLDGGLILSLPRPGSPLLRVGPFPPTAFKLYDASRKLGEFLEHVSSLEEASFLAFSLSDWTRLILAIIQALRLSFDQPQGAEHDSSTARSELQFGRFLSKMCQETNITPASRGVDVLSAFRVVLGVVEKKYERRLLAVEQAQPAAKSMHHRCPMLDGSLKQFLPLWDAEFGPMPMPQAPSRPSEAAAPPMFHDLWATMTMGWTSDDNAFEDGNSDPKSSSAWRVTSEARSV</sequence>
<dbReference type="GO" id="GO:0000981">
    <property type="term" value="F:DNA-binding transcription factor activity, RNA polymerase II-specific"/>
    <property type="evidence" value="ECO:0007669"/>
    <property type="project" value="TreeGrafter"/>
</dbReference>
<dbReference type="STRING" id="98403.A0A151GS20"/>
<dbReference type="EMBL" id="LAYC01000001">
    <property type="protein sequence ID" value="KYK59868.1"/>
    <property type="molecule type" value="Genomic_DNA"/>
</dbReference>
<dbReference type="GeneID" id="63713645"/>
<dbReference type="InterPro" id="IPR051089">
    <property type="entry name" value="prtT"/>
</dbReference>
<evidence type="ECO:0000313" key="7">
    <source>
        <dbReference type="EMBL" id="KYK59868.1"/>
    </source>
</evidence>
<feature type="compositionally biased region" description="Polar residues" evidence="6">
    <location>
        <begin position="423"/>
        <end position="441"/>
    </location>
</feature>
<reference evidence="7 8" key="1">
    <citation type="journal article" date="2016" name="Sci. Rep.">
        <title>Insights into Adaptations to a Near-Obligate Nematode Endoparasitic Lifestyle from the Finished Genome of Drechmeria coniospora.</title>
        <authorList>
            <person name="Zhang L."/>
            <person name="Zhou Z."/>
            <person name="Guo Q."/>
            <person name="Fokkens L."/>
            <person name="Miskei M."/>
            <person name="Pocsi I."/>
            <person name="Zhang W."/>
            <person name="Chen M."/>
            <person name="Wang L."/>
            <person name="Sun Y."/>
            <person name="Donzelli B.G."/>
            <person name="Gibson D.M."/>
            <person name="Nelson D.R."/>
            <person name="Luo J.G."/>
            <person name="Rep M."/>
            <person name="Liu H."/>
            <person name="Yang S."/>
            <person name="Wang J."/>
            <person name="Krasnoff S.B."/>
            <person name="Xu Y."/>
            <person name="Molnar I."/>
            <person name="Lin M."/>
        </authorList>
    </citation>
    <scope>NUCLEOTIDE SEQUENCE [LARGE SCALE GENOMIC DNA]</scope>
    <source>
        <strain evidence="7 8">ARSEF 6962</strain>
    </source>
</reference>
<keyword evidence="4" id="KW-0804">Transcription</keyword>
<evidence type="ECO:0000313" key="8">
    <source>
        <dbReference type="Proteomes" id="UP000076580"/>
    </source>
</evidence>
<gene>
    <name evidence="7" type="ORF">DCS_01002</name>
</gene>
<accession>A0A151GS20</accession>
<dbReference type="GO" id="GO:0005634">
    <property type="term" value="C:nucleus"/>
    <property type="evidence" value="ECO:0007669"/>
    <property type="project" value="UniProtKB-SubCell"/>
</dbReference>
<keyword evidence="2" id="KW-0805">Transcription regulation</keyword>
<evidence type="ECO:0000256" key="6">
    <source>
        <dbReference type="SAM" id="MobiDB-lite"/>
    </source>
</evidence>
<dbReference type="PANTHER" id="PTHR31845">
    <property type="entry name" value="FINGER DOMAIN PROTEIN, PUTATIVE-RELATED"/>
    <property type="match status" value="1"/>
</dbReference>
<dbReference type="InParanoid" id="A0A151GS20"/>
<proteinExistence type="predicted"/>
<comment type="subcellular location">
    <subcellularLocation>
        <location evidence="1">Nucleus</location>
    </subcellularLocation>
</comment>
<dbReference type="RefSeq" id="XP_040659220.1">
    <property type="nucleotide sequence ID" value="XM_040798337.1"/>
</dbReference>
<evidence type="ECO:0000256" key="1">
    <source>
        <dbReference type="ARBA" id="ARBA00004123"/>
    </source>
</evidence>
<feature type="region of interest" description="Disordered" evidence="6">
    <location>
        <begin position="913"/>
        <end position="939"/>
    </location>
</feature>
<protein>
    <recommendedName>
        <fullName evidence="9">MYND-type zinc finger protein samB</fullName>
    </recommendedName>
</protein>